<name>A0A8J9VLF9_9NEOP</name>
<sequence>MTDNFHFLFTGSYDARKYNAEGDYTKNEANDKYNDRQSNKFGNRPVFDSGFINQNQQAFVIPNFNGQFVYNTASKDSMFSKPDSSGFGSSLIQSDSRFGSSNEPSKTNVHFHDNMKEKDNQTPFSLINIMGTNYSPKTLSQQNLQAQSFQKPSFIRPSSYDVSYDGLPISPQSNSLQSSSQLNQEYVNSFGNGNRVSSSFGQTYENKPSQGPFDSDSLSNQQILNNQQSLNNKKTYFQNTLSSSLMSGQPSNGYFGSQATQQFPSSHQNDRLPESTGSSSFSSSSQNIEYSQNSNGYSSSFPTKQPQITLTTPLESFGKANTTEISTQTENFKIKDSDTTKIPEISSTDKEIQAFTGQSTAIGDFSTSYTGTYSSSLDSMIDKLFSQNFGLQATQVLENKRQMAQASHSLNQPNGADSATNTQRPSNEGSQFVQPQAHDHSYLYNPPSKPFNAPSTMPGFSFSRVPSSQLNKVTPPLKPQKTIFTNTPQTAIFSTLNQGIGVTQAAISPFPSTIPIASSDLKQPTQSNSRPSQIAYLNSPSESAFSQVSPTLASATDQISTFPDDQRVNNFQVVQETQPQDENPNTSTQQNAGETYQYSKPTEALPTDNQKQTENIDLTQKQQEQSGFSTIQLFSLQSLTTPFEKQDTTTNDLPTSPLGGQFDSPSNHQGSQLHSDKPQIGMQVGSQFSNAVFNNKGSSFPASNPHAPSQFSFKPISSIPGKFPNQQSQLGQQNFPSYFIKPESQSIQSESHSKPQLEQDNLGEKEQSSHNLEPQFGIPGVSQTTSNGFNSQNLVSQIGPQSPTKGPFIQANTEAQFNKFNTQTPQFNTKQNTQLNQGNVNNKEGASFQHIGTQSSFKPSMYLPPSFQAQSAGFNSQKPIAEFGQSSFPISSLPSTQFGNQQESTIFESGIFNNKETTTPQFQEPNQQFGTGFGNNPTTPISSSSQTQFTGLNTQSTIPQFGQPTTSNSGDLLTNTQFGQYSNPKTTTSQFDMAQQSTTLFNEPSTIPPSTSETQTIKQNSDFGEIYDYKKPTQGFISSSKNEDNSQIKPQFGAQSSTQFGQQDFPSTQKLRPSVFVQPASAVQFGESTISTSGQFSTKIPLQSTQLNIQFGQYSDSKITTSQFEIGQQSTTSFNEPSTLPPNTLETQNPSQTSEFGEIYDYKKPVQAFISSSQKDDNSQIKPQLQIGGQSSTQFGQQDLSSTQEAIPSQFMQPASTIQFGENTVSTSGYLSTTAPLQSTQLNTQFGQYSNSKITTPQFDIGQQSTTSINEPSTIPPNTPETHTTLTLSSESEEIYDYKKPAQGFISPSQKEDNSQINPNSQFGAQSTQFSPQAPSSAQKVRPSQNLPSSSSFPGSQFSISSFNEKDTVTTDVDKTESVTPDNFSTNPSTQEIQYTSISQNSDENFNGEIYNYQKPEQGLSSPSDKEGNILFGQKIQKPMESSISNKENFERNPQTTSQLVEPTTTFKPFNQETTLKSFESRPQLSFHRACCGGSIFNKKPFSQNSLGSLTNSFDQNKDPISQKETHIDQSSDNKKLESEKGSQFVGIPEQFGGPRKPPTFDETGYHY</sequence>
<feature type="compositionally biased region" description="Low complexity" evidence="1">
    <location>
        <begin position="1281"/>
        <end position="1290"/>
    </location>
</feature>
<feature type="compositionally biased region" description="Polar residues" evidence="1">
    <location>
        <begin position="663"/>
        <end position="673"/>
    </location>
</feature>
<feature type="compositionally biased region" description="Basic and acidic residues" evidence="1">
    <location>
        <begin position="1364"/>
        <end position="1377"/>
    </location>
</feature>
<feature type="compositionally biased region" description="Polar residues" evidence="1">
    <location>
        <begin position="1047"/>
        <end position="1070"/>
    </location>
</feature>
<feature type="compositionally biased region" description="Polar residues" evidence="1">
    <location>
        <begin position="696"/>
        <end position="712"/>
    </location>
</feature>
<feature type="compositionally biased region" description="Low complexity" evidence="1">
    <location>
        <begin position="275"/>
        <end position="295"/>
    </location>
</feature>
<feature type="compositionally biased region" description="Polar residues" evidence="1">
    <location>
        <begin position="188"/>
        <end position="209"/>
    </location>
</feature>
<feature type="region of interest" description="Disordered" evidence="1">
    <location>
        <begin position="743"/>
        <end position="774"/>
    </location>
</feature>
<feature type="region of interest" description="Disordered" evidence="1">
    <location>
        <begin position="90"/>
        <end position="110"/>
    </location>
</feature>
<feature type="region of interest" description="Disordered" evidence="1">
    <location>
        <begin position="188"/>
        <end position="219"/>
    </location>
</feature>
<feature type="compositionally biased region" description="Polar residues" evidence="1">
    <location>
        <begin position="248"/>
        <end position="267"/>
    </location>
</feature>
<dbReference type="EMBL" id="OV170224">
    <property type="protein sequence ID" value="CAH0724178.1"/>
    <property type="molecule type" value="Genomic_DNA"/>
</dbReference>
<feature type="compositionally biased region" description="Low complexity" evidence="1">
    <location>
        <begin position="1343"/>
        <end position="1363"/>
    </location>
</feature>
<feature type="non-terminal residue" evidence="2">
    <location>
        <position position="1568"/>
    </location>
</feature>
<dbReference type="Proteomes" id="UP000838878">
    <property type="component" value="Chromosome 4"/>
</dbReference>
<gene>
    <name evidence="2" type="ORF">BINO364_LOCUS9923</name>
</gene>
<feature type="compositionally biased region" description="Polar residues" evidence="1">
    <location>
        <begin position="90"/>
        <end position="108"/>
    </location>
</feature>
<feature type="region of interest" description="Disordered" evidence="1">
    <location>
        <begin position="401"/>
        <end position="463"/>
    </location>
</feature>
<feature type="compositionally biased region" description="Basic and acidic residues" evidence="1">
    <location>
        <begin position="1516"/>
        <end position="1541"/>
    </location>
</feature>
<feature type="region of interest" description="Disordered" evidence="1">
    <location>
        <begin position="1034"/>
        <end position="1070"/>
    </location>
</feature>
<feature type="region of interest" description="Disordered" evidence="1">
    <location>
        <begin position="1304"/>
        <end position="1393"/>
    </location>
</feature>
<feature type="region of interest" description="Disordered" evidence="1">
    <location>
        <begin position="1001"/>
        <end position="1021"/>
    </location>
</feature>
<feature type="region of interest" description="Disordered" evidence="1">
    <location>
        <begin position="1128"/>
        <end position="1153"/>
    </location>
</feature>
<feature type="compositionally biased region" description="Polar residues" evidence="1">
    <location>
        <begin position="401"/>
        <end position="434"/>
    </location>
</feature>
<feature type="compositionally biased region" description="Polar residues" evidence="1">
    <location>
        <begin position="296"/>
        <end position="305"/>
    </location>
</feature>
<accession>A0A8J9VLF9</accession>
<feature type="compositionally biased region" description="Basic and acidic residues" evidence="1">
    <location>
        <begin position="751"/>
        <end position="768"/>
    </location>
</feature>
<feature type="region of interest" description="Disordered" evidence="1">
    <location>
        <begin position="248"/>
        <end position="305"/>
    </location>
</feature>
<feature type="compositionally biased region" description="Polar residues" evidence="1">
    <location>
        <begin position="643"/>
        <end position="654"/>
    </location>
</feature>
<feature type="compositionally biased region" description="Polar residues" evidence="1">
    <location>
        <begin position="1263"/>
        <end position="1273"/>
    </location>
</feature>
<proteinExistence type="predicted"/>
<feature type="region of interest" description="Disordered" evidence="1">
    <location>
        <begin position="575"/>
        <end position="594"/>
    </location>
</feature>
<keyword evidence="3" id="KW-1185">Reference proteome</keyword>
<dbReference type="OrthoDB" id="7484114at2759"/>
<evidence type="ECO:0000313" key="3">
    <source>
        <dbReference type="Proteomes" id="UP000838878"/>
    </source>
</evidence>
<feature type="compositionally biased region" description="Polar residues" evidence="1">
    <location>
        <begin position="1381"/>
        <end position="1393"/>
    </location>
</feature>
<feature type="region of interest" description="Disordered" evidence="1">
    <location>
        <begin position="1516"/>
        <end position="1568"/>
    </location>
</feature>
<organism evidence="2 3">
    <name type="scientific">Brenthis ino</name>
    <name type="common">lesser marbled fritillary</name>
    <dbReference type="NCBI Taxonomy" id="405034"/>
    <lineage>
        <taxon>Eukaryota</taxon>
        <taxon>Metazoa</taxon>
        <taxon>Ecdysozoa</taxon>
        <taxon>Arthropoda</taxon>
        <taxon>Hexapoda</taxon>
        <taxon>Insecta</taxon>
        <taxon>Pterygota</taxon>
        <taxon>Neoptera</taxon>
        <taxon>Endopterygota</taxon>
        <taxon>Lepidoptera</taxon>
        <taxon>Glossata</taxon>
        <taxon>Ditrysia</taxon>
        <taxon>Papilionoidea</taxon>
        <taxon>Nymphalidae</taxon>
        <taxon>Heliconiinae</taxon>
        <taxon>Argynnini</taxon>
        <taxon>Brenthis</taxon>
    </lineage>
</organism>
<evidence type="ECO:0000256" key="1">
    <source>
        <dbReference type="SAM" id="MobiDB-lite"/>
    </source>
</evidence>
<feature type="region of interest" description="Disordered" evidence="1">
    <location>
        <begin position="643"/>
        <end position="678"/>
    </location>
</feature>
<feature type="region of interest" description="Disordered" evidence="1">
    <location>
        <begin position="696"/>
        <end position="730"/>
    </location>
</feature>
<protein>
    <submittedName>
        <fullName evidence="2">Uncharacterized protein</fullName>
    </submittedName>
</protein>
<reference evidence="2" key="1">
    <citation type="submission" date="2021-12" db="EMBL/GenBank/DDBJ databases">
        <authorList>
            <person name="Martin H S."/>
        </authorList>
    </citation>
    <scope>NUCLEOTIDE SEQUENCE</scope>
</reference>
<feature type="compositionally biased region" description="Polar residues" evidence="1">
    <location>
        <begin position="1315"/>
        <end position="1339"/>
    </location>
</feature>
<feature type="region of interest" description="Disordered" evidence="1">
    <location>
        <begin position="1263"/>
        <end position="1292"/>
    </location>
</feature>
<evidence type="ECO:0000313" key="2">
    <source>
        <dbReference type="EMBL" id="CAH0724178.1"/>
    </source>
</evidence>